<organism evidence="3 4">
    <name type="scientific">Linnemannia exigua</name>
    <dbReference type="NCBI Taxonomy" id="604196"/>
    <lineage>
        <taxon>Eukaryota</taxon>
        <taxon>Fungi</taxon>
        <taxon>Fungi incertae sedis</taxon>
        <taxon>Mucoromycota</taxon>
        <taxon>Mortierellomycotina</taxon>
        <taxon>Mortierellomycetes</taxon>
        <taxon>Mortierellales</taxon>
        <taxon>Mortierellaceae</taxon>
        <taxon>Linnemannia</taxon>
    </lineage>
</organism>
<accession>A0AAD4D7X0</accession>
<feature type="compositionally biased region" description="Low complexity" evidence="2">
    <location>
        <begin position="1"/>
        <end position="16"/>
    </location>
</feature>
<evidence type="ECO:0000256" key="1">
    <source>
        <dbReference type="SAM" id="Coils"/>
    </source>
</evidence>
<keyword evidence="1" id="KW-0175">Coiled coil</keyword>
<dbReference type="AlphaFoldDB" id="A0AAD4D7X0"/>
<feature type="coiled-coil region" evidence="1">
    <location>
        <begin position="230"/>
        <end position="301"/>
    </location>
</feature>
<comment type="caution">
    <text evidence="3">The sequence shown here is derived from an EMBL/GenBank/DDBJ whole genome shotgun (WGS) entry which is preliminary data.</text>
</comment>
<dbReference type="GO" id="GO:0005783">
    <property type="term" value="C:endoplasmic reticulum"/>
    <property type="evidence" value="ECO:0007669"/>
    <property type="project" value="TreeGrafter"/>
</dbReference>
<proteinExistence type="predicted"/>
<dbReference type="PANTHER" id="PTHR31027:SF2">
    <property type="entry name" value="LEBERCILIN DOMAIN-CONTAINING PROTEIN"/>
    <property type="match status" value="1"/>
</dbReference>
<dbReference type="PANTHER" id="PTHR31027">
    <property type="entry name" value="NUCLEAR SEGREGATION PROTEIN BFR1"/>
    <property type="match status" value="1"/>
</dbReference>
<protein>
    <submittedName>
        <fullName evidence="3">Uncharacterized protein</fullName>
    </submittedName>
</protein>
<dbReference type="Proteomes" id="UP001194580">
    <property type="component" value="Unassembled WGS sequence"/>
</dbReference>
<dbReference type="GO" id="GO:0003729">
    <property type="term" value="F:mRNA binding"/>
    <property type="evidence" value="ECO:0007669"/>
    <property type="project" value="TreeGrafter"/>
</dbReference>
<keyword evidence="4" id="KW-1185">Reference proteome</keyword>
<feature type="region of interest" description="Disordered" evidence="2">
    <location>
        <begin position="1"/>
        <end position="40"/>
    </location>
</feature>
<dbReference type="InterPro" id="IPR039604">
    <property type="entry name" value="Bfr1"/>
</dbReference>
<dbReference type="GO" id="GO:0042175">
    <property type="term" value="C:nuclear outer membrane-endoplasmic reticulum membrane network"/>
    <property type="evidence" value="ECO:0007669"/>
    <property type="project" value="TreeGrafter"/>
</dbReference>
<dbReference type="GO" id="GO:1990904">
    <property type="term" value="C:ribonucleoprotein complex"/>
    <property type="evidence" value="ECO:0007669"/>
    <property type="project" value="TreeGrafter"/>
</dbReference>
<reference evidence="3" key="1">
    <citation type="journal article" date="2020" name="Fungal Divers.">
        <title>Resolving the Mortierellaceae phylogeny through synthesis of multi-gene phylogenetics and phylogenomics.</title>
        <authorList>
            <person name="Vandepol N."/>
            <person name="Liber J."/>
            <person name="Desiro A."/>
            <person name="Na H."/>
            <person name="Kennedy M."/>
            <person name="Barry K."/>
            <person name="Grigoriev I.V."/>
            <person name="Miller A.N."/>
            <person name="O'Donnell K."/>
            <person name="Stajich J.E."/>
            <person name="Bonito G."/>
        </authorList>
    </citation>
    <scope>NUCLEOTIDE SEQUENCE</scope>
    <source>
        <strain evidence="3">NRRL 28262</strain>
    </source>
</reference>
<dbReference type="EMBL" id="JAAAIL010001128">
    <property type="protein sequence ID" value="KAG0271492.1"/>
    <property type="molecule type" value="Genomic_DNA"/>
</dbReference>
<gene>
    <name evidence="3" type="ORF">BGZ95_000687</name>
</gene>
<evidence type="ECO:0000313" key="3">
    <source>
        <dbReference type="EMBL" id="KAG0271492.1"/>
    </source>
</evidence>
<name>A0AAD4D7X0_9FUNG</name>
<dbReference type="GO" id="GO:0008298">
    <property type="term" value="P:intracellular mRNA localization"/>
    <property type="evidence" value="ECO:0007669"/>
    <property type="project" value="TreeGrafter"/>
</dbReference>
<evidence type="ECO:0000313" key="4">
    <source>
        <dbReference type="Proteomes" id="UP001194580"/>
    </source>
</evidence>
<feature type="coiled-coil region" evidence="1">
    <location>
        <begin position="102"/>
        <end position="151"/>
    </location>
</feature>
<evidence type="ECO:0000256" key="2">
    <source>
        <dbReference type="SAM" id="MobiDB-lite"/>
    </source>
</evidence>
<sequence length="520" mass="57792">MTVTETSPPTSPRSPTNGASKAQKKVRVVVRKPNPDDKTKTLNEIDERIAQLRPQLDTVREAINALTQSDKKEADPRAGLRKRLNELRDLQAANKKGKQGKIDQLNTLNASLKKKIADLKVIQDKLPFKTLEALEAQVVKLNKQVESGKIKLVEEKRILAEISTLTKSKKTFLLVQDHQRAIDADKEAIALLKAELDADQSFKTLSDEYNTLQTQVDEISRVKDDSWKKRNDLFDERTRLQRELDAAHLQKKTVNDEYFSALREHSKYLQDEQQRRREEIQQRKQQELEEKRLAIAREERELAEIPAFQAEITTCDSVYKYLLQFSHDQKRIAANAALAAAAAANATNGANAGNIRQVDATANVPTGVMLAKKADKKEEVFFVGGGCKSKKTTKAPKEKISSGNVVATTDATAAATPAATLKFPLAIMEQLFELKVTVPRSPADLEKTLDALLEKSTALKANQATATAENKRKAEERIAKLTLADVETTTFSITTTSTSTTSIELAVERTEIVPEIQATA</sequence>